<dbReference type="InterPro" id="IPR007822">
    <property type="entry name" value="LANC-like"/>
</dbReference>
<dbReference type="GO" id="GO:0031179">
    <property type="term" value="P:peptide modification"/>
    <property type="evidence" value="ECO:0007669"/>
    <property type="project" value="InterPro"/>
</dbReference>
<dbReference type="SUPFAM" id="SSF56112">
    <property type="entry name" value="Protein kinase-like (PK-like)"/>
    <property type="match status" value="1"/>
</dbReference>
<dbReference type="PANTHER" id="PTHR43289">
    <property type="entry name" value="MITOGEN-ACTIVATED PROTEIN KINASE KINASE KINASE 20-RELATED"/>
    <property type="match status" value="1"/>
</dbReference>
<dbReference type="Gene3D" id="1.10.510.10">
    <property type="entry name" value="Transferase(Phosphotransferase) domain 1"/>
    <property type="match status" value="1"/>
</dbReference>
<evidence type="ECO:0000256" key="2">
    <source>
        <dbReference type="ARBA" id="ARBA00022527"/>
    </source>
</evidence>
<dbReference type="NCBIfam" id="NF038150">
    <property type="entry name" value="lanthi_synth_IV"/>
    <property type="match status" value="1"/>
</dbReference>
<keyword evidence="2" id="KW-0723">Serine/threonine-protein kinase</keyword>
<feature type="region of interest" description="Disordered" evidence="7">
    <location>
        <begin position="1"/>
        <end position="71"/>
    </location>
</feature>
<evidence type="ECO:0000256" key="6">
    <source>
        <dbReference type="ARBA" id="ARBA00022840"/>
    </source>
</evidence>
<accession>A0A387HB68</accession>
<dbReference type="RefSeq" id="WP_246033343.1">
    <property type="nucleotide sequence ID" value="NZ_CP032698.1"/>
</dbReference>
<dbReference type="Proteomes" id="UP000271554">
    <property type="component" value="Chromosome"/>
</dbReference>
<evidence type="ECO:0000313" key="10">
    <source>
        <dbReference type="Proteomes" id="UP000271554"/>
    </source>
</evidence>
<dbReference type="Pfam" id="PF05147">
    <property type="entry name" value="LANC_like"/>
    <property type="match status" value="1"/>
</dbReference>
<feature type="compositionally biased region" description="Basic and acidic residues" evidence="7">
    <location>
        <begin position="1"/>
        <end position="25"/>
    </location>
</feature>
<evidence type="ECO:0000313" key="9">
    <source>
        <dbReference type="EMBL" id="AYG78210.1"/>
    </source>
</evidence>
<sequence>MRSAQQDDVRNARGDVQSARDDDVRNAPGDVQSARGDDLPVPWHGDSRGTRHGAMPDQGGGPESEGPDEPVDDAAVLHRHLEVLLGDAPRRLVADEMWLYLLDPAMPSYEHGWKLHVSTRAEGLAETMRLVAPVLLRHTCDAKFAVSTAVLRDLNSGERDPRLVGKAVTIYPRVQDFVAIAHELADVLAGRIGPRVLSDRRVRSGAPVHYRYGPFRSAGADGSMLVMTGPDGQTFTARAGARYRQPPWAADPFGRPAPAETSSTPLIGARYRITAGVARSPRGDVFRGIDTVTGARVVVKQARAYMAEDAQGIDALGRLGHEHRVLAALDGVEGVPRLIDHVRHGEDEYLVMTDCGPTDLRRDVSQRGPYAARGSDSDRQLGSLARQLIGILDAIHARAVVVADLKPHNVVLGSDGAVHVVDFGISALDGDRPAGATRGYSLPVYRPDAESDPADDLYALGATLHFALTGMDPVVVDPDRAVNRDRTLACLAAAAPGATLRPMRLLVAGLLSLDGAERSATARRFMAGLPLPAGAGGPSTAPPRPSPALLDEVIAHTVTMSVAAARNLCGRPGTHHPGASLTLYAGAAGVGLELLHHQDRPGVAEAVAELARQTVRHPQLPFLNGSLYVGRTGIDVFLDAAAARYADLPARPAPSAPPLPDGTGDQIGGAAGAGTGQLVLAAQAETDGRAADAARHTALAADHVAALLARAADPAPELPRTASSSDAAYELGFAHGTAGIVHFLYAYQRVTADHSVRAAALAGLDVLAGRFPELLALAGRPEASRRYGSWCRGLAGIAALLIDVGTSEQDEALLDLGLSGARTCHRIAPRMSLVSQCCGLSGVGELLVDAALATGDTEYWSAAEDVASLILTRSGGTTRRPLFPDNTLTGSDVAWATGSSGVLTFLRRLRDRDTVRLWAPPGPVRP</sequence>
<dbReference type="Pfam" id="PF25816">
    <property type="entry name" value="RamC_N"/>
    <property type="match status" value="1"/>
</dbReference>
<dbReference type="EC" id="2.7.11.1" evidence="1"/>
<evidence type="ECO:0000256" key="3">
    <source>
        <dbReference type="ARBA" id="ARBA00022679"/>
    </source>
</evidence>
<dbReference type="SMART" id="SM01260">
    <property type="entry name" value="LANC_like"/>
    <property type="match status" value="1"/>
</dbReference>
<dbReference type="AlphaFoldDB" id="A0A387HB68"/>
<organism evidence="9 10">
    <name type="scientific">Streptomyces hundungensis</name>
    <dbReference type="NCBI Taxonomy" id="1077946"/>
    <lineage>
        <taxon>Bacteria</taxon>
        <taxon>Bacillati</taxon>
        <taxon>Actinomycetota</taxon>
        <taxon>Actinomycetes</taxon>
        <taxon>Kitasatosporales</taxon>
        <taxon>Streptomycetaceae</taxon>
        <taxon>Streptomyces</taxon>
    </lineage>
</organism>
<reference evidence="9 10" key="1">
    <citation type="submission" date="2018-10" db="EMBL/GenBank/DDBJ databases">
        <title>Relationship between Morphology and Antimicrobial Activity in Streptomyces.</title>
        <authorList>
            <person name="Kang H.J."/>
            <person name="Kim S.B."/>
        </authorList>
    </citation>
    <scope>NUCLEOTIDE SEQUENCE [LARGE SCALE GENOMIC DNA]</scope>
    <source>
        <strain evidence="9 10">BH38</strain>
    </source>
</reference>
<proteinExistence type="predicted"/>
<gene>
    <name evidence="9" type="primary">stkP_1</name>
    <name evidence="9" type="ORF">DWB77_00317</name>
</gene>
<dbReference type="EMBL" id="CP032698">
    <property type="protein sequence ID" value="AYG78210.1"/>
    <property type="molecule type" value="Genomic_DNA"/>
</dbReference>
<dbReference type="InterPro" id="IPR058053">
    <property type="entry name" value="RamC_C"/>
</dbReference>
<evidence type="ECO:0000256" key="5">
    <source>
        <dbReference type="ARBA" id="ARBA00022777"/>
    </source>
</evidence>
<dbReference type="InterPro" id="IPR000719">
    <property type="entry name" value="Prot_kinase_dom"/>
</dbReference>
<keyword evidence="3 9" id="KW-0808">Transferase</keyword>
<dbReference type="InterPro" id="IPR012341">
    <property type="entry name" value="6hp_glycosidase-like_sf"/>
</dbReference>
<dbReference type="SMART" id="SM00220">
    <property type="entry name" value="S_TKc"/>
    <property type="match status" value="1"/>
</dbReference>
<dbReference type="SUPFAM" id="SSF158745">
    <property type="entry name" value="LanC-like"/>
    <property type="match status" value="1"/>
</dbReference>
<dbReference type="GO" id="GO:0005975">
    <property type="term" value="P:carbohydrate metabolic process"/>
    <property type="evidence" value="ECO:0007669"/>
    <property type="project" value="InterPro"/>
</dbReference>
<evidence type="ECO:0000256" key="7">
    <source>
        <dbReference type="SAM" id="MobiDB-lite"/>
    </source>
</evidence>
<evidence type="ECO:0000259" key="8">
    <source>
        <dbReference type="PROSITE" id="PS50011"/>
    </source>
</evidence>
<evidence type="ECO:0000256" key="4">
    <source>
        <dbReference type="ARBA" id="ARBA00022741"/>
    </source>
</evidence>
<dbReference type="PROSITE" id="PS50011">
    <property type="entry name" value="PROTEIN_KINASE_DOM"/>
    <property type="match status" value="1"/>
</dbReference>
<dbReference type="GO" id="GO:0005524">
    <property type="term" value="F:ATP binding"/>
    <property type="evidence" value="ECO:0007669"/>
    <property type="project" value="UniProtKB-KW"/>
</dbReference>
<dbReference type="Gene3D" id="3.30.200.20">
    <property type="entry name" value="Phosphorylase Kinase, domain 1"/>
    <property type="match status" value="1"/>
</dbReference>
<dbReference type="Gene3D" id="1.50.10.10">
    <property type="match status" value="1"/>
</dbReference>
<name>A0A387HB68_9ACTN</name>
<keyword evidence="4" id="KW-0547">Nucleotide-binding</keyword>
<protein>
    <recommendedName>
        <fullName evidence="1">non-specific serine/threonine protein kinase</fullName>
        <ecNumber evidence="1">2.7.11.1</ecNumber>
    </recommendedName>
</protein>
<keyword evidence="10" id="KW-1185">Reference proteome</keyword>
<dbReference type="InterPro" id="IPR057929">
    <property type="entry name" value="RamC_N"/>
</dbReference>
<dbReference type="CDD" id="cd04791">
    <property type="entry name" value="LanC_SerThrkinase"/>
    <property type="match status" value="1"/>
</dbReference>
<keyword evidence="5 9" id="KW-0418">Kinase</keyword>
<dbReference type="GO" id="GO:0004674">
    <property type="term" value="F:protein serine/threonine kinase activity"/>
    <property type="evidence" value="ECO:0007669"/>
    <property type="project" value="UniProtKB-KW"/>
</dbReference>
<dbReference type="KEGG" id="shun:DWB77_00317"/>
<dbReference type="Pfam" id="PF00069">
    <property type="entry name" value="Pkinase"/>
    <property type="match status" value="1"/>
</dbReference>
<evidence type="ECO:0000256" key="1">
    <source>
        <dbReference type="ARBA" id="ARBA00012513"/>
    </source>
</evidence>
<dbReference type="PRINTS" id="PR01950">
    <property type="entry name" value="LANCSUPER"/>
</dbReference>
<feature type="domain" description="Protein kinase" evidence="8">
    <location>
        <begin position="271"/>
        <end position="532"/>
    </location>
</feature>
<dbReference type="InterPro" id="IPR011009">
    <property type="entry name" value="Kinase-like_dom_sf"/>
</dbReference>
<keyword evidence="6" id="KW-0067">ATP-binding</keyword>
<dbReference type="PANTHER" id="PTHR43289:SF6">
    <property type="entry name" value="SERINE_THREONINE-PROTEIN KINASE NEKL-3"/>
    <property type="match status" value="1"/>
</dbReference>